<name>A0A3N4GCK9_9LACT</name>
<keyword evidence="3" id="KW-1185">Reference proteome</keyword>
<organism evidence="2 3">
    <name type="scientific">Aerococcus agrisoli</name>
    <dbReference type="NCBI Taxonomy" id="2487350"/>
    <lineage>
        <taxon>Bacteria</taxon>
        <taxon>Bacillati</taxon>
        <taxon>Bacillota</taxon>
        <taxon>Bacilli</taxon>
        <taxon>Lactobacillales</taxon>
        <taxon>Aerococcaceae</taxon>
        <taxon>Aerococcus</taxon>
    </lineage>
</organism>
<proteinExistence type="predicted"/>
<feature type="region of interest" description="Disordered" evidence="1">
    <location>
        <begin position="53"/>
        <end position="79"/>
    </location>
</feature>
<reference evidence="2 3" key="1">
    <citation type="submission" date="2018-11" db="EMBL/GenBank/DDBJ databases">
        <title>Aerococcus sp. SJQ22, whole genome shotgun sequence.</title>
        <authorList>
            <person name="Sun L."/>
            <person name="Gao X."/>
            <person name="Chen W."/>
            <person name="Huang K."/>
        </authorList>
    </citation>
    <scope>NUCLEOTIDE SEQUENCE [LARGE SCALE GENOMIC DNA]</scope>
    <source>
        <strain evidence="2 3">SJQ22</strain>
    </source>
</reference>
<feature type="compositionally biased region" description="Basic and acidic residues" evidence="1">
    <location>
        <begin position="246"/>
        <end position="260"/>
    </location>
</feature>
<evidence type="ECO:0000256" key="1">
    <source>
        <dbReference type="SAM" id="MobiDB-lite"/>
    </source>
</evidence>
<feature type="region of interest" description="Disordered" evidence="1">
    <location>
        <begin position="236"/>
        <end position="269"/>
    </location>
</feature>
<feature type="compositionally biased region" description="Polar residues" evidence="1">
    <location>
        <begin position="100"/>
        <end position="117"/>
    </location>
</feature>
<dbReference type="OrthoDB" id="2134417at2"/>
<gene>
    <name evidence="2" type="ORF">EF384_05410</name>
</gene>
<dbReference type="AlphaFoldDB" id="A0A3N4GCK9"/>
<sequence>MRHSKDKWQRLEAKAASRVEHFVPFYHKENASLLREKNDNPITFPNYMNWYNQEDDKASSPPIPPKPASRSVNKLEKQKDLYQQHKADYFYRPSYGTGGRTYQESNSDEQNLAQRQSVFDKPDVDDQRQMKLKRLREELKEYQEYQLRRPFQPSEVPSTWQSNRESHKQARSKNKHSLHIEETQSEVTARPAISTNQPSDSETSAPKRGHLNRGLQSIMAEESKIGFDKNAYRRQSGQFSYFPGQENKDRAPFLTQRDKQSNQGNGDFK</sequence>
<feature type="compositionally biased region" description="Basic and acidic residues" evidence="1">
    <location>
        <begin position="118"/>
        <end position="128"/>
    </location>
</feature>
<dbReference type="EMBL" id="RKMG01000014">
    <property type="protein sequence ID" value="RPA60539.1"/>
    <property type="molecule type" value="Genomic_DNA"/>
</dbReference>
<evidence type="ECO:0000313" key="2">
    <source>
        <dbReference type="EMBL" id="RPA60539.1"/>
    </source>
</evidence>
<protein>
    <submittedName>
        <fullName evidence="2">Uncharacterized protein</fullName>
    </submittedName>
</protein>
<comment type="caution">
    <text evidence="2">The sequence shown here is derived from an EMBL/GenBank/DDBJ whole genome shotgun (WGS) entry which is preliminary data.</text>
</comment>
<accession>A0A3N4GCK9</accession>
<feature type="compositionally biased region" description="Polar residues" evidence="1">
    <location>
        <begin position="193"/>
        <end position="204"/>
    </location>
</feature>
<evidence type="ECO:0000313" key="3">
    <source>
        <dbReference type="Proteomes" id="UP000273977"/>
    </source>
</evidence>
<feature type="region of interest" description="Disordered" evidence="1">
    <location>
        <begin position="91"/>
        <end position="128"/>
    </location>
</feature>
<dbReference type="Proteomes" id="UP000273977">
    <property type="component" value="Unassembled WGS sequence"/>
</dbReference>
<feature type="region of interest" description="Disordered" evidence="1">
    <location>
        <begin position="146"/>
        <end position="217"/>
    </location>
</feature>